<reference evidence="1 2" key="1">
    <citation type="journal article" date="2023" name="Microorganisms">
        <title>Thiorhodovibrio frisius and Trv. litoralis spp. nov., Two Novel Members from a Clade of Fastidious Purple Sulfur Bacteria That Exhibit Unique Red-Shifted Light-Harvesting Capabilities.</title>
        <authorList>
            <person name="Methner A."/>
            <person name="Kuzyk S.B."/>
            <person name="Petersen J."/>
            <person name="Bauer S."/>
            <person name="Brinkmann H."/>
            <person name="Sichau K."/>
            <person name="Wanner G."/>
            <person name="Wolf J."/>
            <person name="Neumann-Schaal M."/>
            <person name="Henke P."/>
            <person name="Tank M."/>
            <person name="Sproer C."/>
            <person name="Bunk B."/>
            <person name="Overmann J."/>
        </authorList>
    </citation>
    <scope>NUCLEOTIDE SEQUENCE [LARGE SCALE GENOMIC DNA]</scope>
    <source>
        <strain evidence="1 2">DSM 6702</strain>
    </source>
</reference>
<dbReference type="EMBL" id="CP121472">
    <property type="protein sequence ID" value="WPL15587.1"/>
    <property type="molecule type" value="Genomic_DNA"/>
</dbReference>
<name>A0ABZ0S340_9GAMM</name>
<evidence type="ECO:0000313" key="1">
    <source>
        <dbReference type="EMBL" id="WPL15587.1"/>
    </source>
</evidence>
<sequence>MPQQQQDNMGAGGTCICPKCDYLSLPFGWRARRPVLSRLEPASMAFLNSET</sequence>
<organism evidence="1 2">
    <name type="scientific">Thiorhodovibrio winogradskyi</name>
    <dbReference type="NCBI Taxonomy" id="77007"/>
    <lineage>
        <taxon>Bacteria</taxon>
        <taxon>Pseudomonadati</taxon>
        <taxon>Pseudomonadota</taxon>
        <taxon>Gammaproteobacteria</taxon>
        <taxon>Chromatiales</taxon>
        <taxon>Chromatiaceae</taxon>
        <taxon>Thiorhodovibrio</taxon>
    </lineage>
</organism>
<evidence type="ECO:0000313" key="2">
    <source>
        <dbReference type="Proteomes" id="UP001432180"/>
    </source>
</evidence>
<keyword evidence="2" id="KW-1185">Reference proteome</keyword>
<gene>
    <name evidence="1" type="ORF">Thiowin_00489</name>
</gene>
<accession>A0ABZ0S340</accession>
<proteinExistence type="predicted"/>
<protein>
    <submittedName>
        <fullName evidence="1">Uncharacterized protein</fullName>
    </submittedName>
</protein>
<dbReference type="Proteomes" id="UP001432180">
    <property type="component" value="Chromosome"/>
</dbReference>